<accession>A0AAV7UY60</accession>
<organism evidence="1 2">
    <name type="scientific">Pleurodeles waltl</name>
    <name type="common">Iberian ribbed newt</name>
    <dbReference type="NCBI Taxonomy" id="8319"/>
    <lineage>
        <taxon>Eukaryota</taxon>
        <taxon>Metazoa</taxon>
        <taxon>Chordata</taxon>
        <taxon>Craniata</taxon>
        <taxon>Vertebrata</taxon>
        <taxon>Euteleostomi</taxon>
        <taxon>Amphibia</taxon>
        <taxon>Batrachia</taxon>
        <taxon>Caudata</taxon>
        <taxon>Salamandroidea</taxon>
        <taxon>Salamandridae</taxon>
        <taxon>Pleurodelinae</taxon>
        <taxon>Pleurodeles</taxon>
    </lineage>
</organism>
<sequence length="143" mass="15590">MAGGAAQSSGVELPKRQEQVSVRCGRGVVWEHSCRAQGEGYRRGSPKSQVPLRPLSPQGFRDWCQATELRVPSSSAEIAVQWRKPPGFGAEFSSTFTPPNVSDCSIWAKICSLGVPDARASLLRCHYGSRHGHAPRTCHFIEA</sequence>
<evidence type="ECO:0000313" key="1">
    <source>
        <dbReference type="EMBL" id="KAJ1193289.1"/>
    </source>
</evidence>
<keyword evidence="2" id="KW-1185">Reference proteome</keyword>
<proteinExistence type="predicted"/>
<reference evidence="1" key="1">
    <citation type="journal article" date="2022" name="bioRxiv">
        <title>Sequencing and chromosome-scale assembly of the giantPleurodeles waltlgenome.</title>
        <authorList>
            <person name="Brown T."/>
            <person name="Elewa A."/>
            <person name="Iarovenko S."/>
            <person name="Subramanian E."/>
            <person name="Araus A.J."/>
            <person name="Petzold A."/>
            <person name="Susuki M."/>
            <person name="Suzuki K.-i.T."/>
            <person name="Hayashi T."/>
            <person name="Toyoda A."/>
            <person name="Oliveira C."/>
            <person name="Osipova E."/>
            <person name="Leigh N.D."/>
            <person name="Simon A."/>
            <person name="Yun M.H."/>
        </authorList>
    </citation>
    <scope>NUCLEOTIDE SEQUENCE</scope>
    <source>
        <strain evidence="1">20211129_DDA</strain>
        <tissue evidence="1">Liver</tissue>
    </source>
</reference>
<evidence type="ECO:0000313" key="2">
    <source>
        <dbReference type="Proteomes" id="UP001066276"/>
    </source>
</evidence>
<dbReference type="AlphaFoldDB" id="A0AAV7UY60"/>
<dbReference type="Proteomes" id="UP001066276">
    <property type="component" value="Chromosome 2_2"/>
</dbReference>
<gene>
    <name evidence="1" type="ORF">NDU88_002588</name>
</gene>
<dbReference type="EMBL" id="JANPWB010000004">
    <property type="protein sequence ID" value="KAJ1193289.1"/>
    <property type="molecule type" value="Genomic_DNA"/>
</dbReference>
<comment type="caution">
    <text evidence="1">The sequence shown here is derived from an EMBL/GenBank/DDBJ whole genome shotgun (WGS) entry which is preliminary data.</text>
</comment>
<protein>
    <submittedName>
        <fullName evidence="1">Uncharacterized protein</fullName>
    </submittedName>
</protein>
<name>A0AAV7UY60_PLEWA</name>